<comment type="caution">
    <text evidence="2">The sequence shown here is derived from an EMBL/GenBank/DDBJ whole genome shotgun (WGS) entry which is preliminary data.</text>
</comment>
<dbReference type="EMBL" id="CAMPGE010010828">
    <property type="protein sequence ID" value="CAI2369678.1"/>
    <property type="molecule type" value="Genomic_DNA"/>
</dbReference>
<name>A0AAD1ULU1_EUPCR</name>
<keyword evidence="3" id="KW-1185">Reference proteome</keyword>
<proteinExistence type="predicted"/>
<evidence type="ECO:0000313" key="3">
    <source>
        <dbReference type="Proteomes" id="UP001295684"/>
    </source>
</evidence>
<sequence length="233" mass="26582">MQLCGFCRSFGRYGISCYVKSDNSLELVCLGEKIWAIILIIPWWLVLKITLVLLVVALITIVVGYFVMRIWLKHRQSTNFNYNIFDDPELSAMDKLSLRNLVMEIPSSLNKLISSCKGSAQLNGLQVIFNQAPGRTLAVRLNSSIGQCRHYKHFEIDLVENSDDSAVYIGLCEKQNFDNDKFPEITDTTVIFDGATGYVQVGQKNKKFNYQMKYFADVGGLLLYKDFEDSEDR</sequence>
<dbReference type="AlphaFoldDB" id="A0AAD1ULU1"/>
<evidence type="ECO:0000256" key="1">
    <source>
        <dbReference type="SAM" id="Phobius"/>
    </source>
</evidence>
<keyword evidence="1" id="KW-1133">Transmembrane helix</keyword>
<evidence type="ECO:0000313" key="2">
    <source>
        <dbReference type="EMBL" id="CAI2369678.1"/>
    </source>
</evidence>
<reference evidence="2" key="1">
    <citation type="submission" date="2023-07" db="EMBL/GenBank/DDBJ databases">
        <authorList>
            <consortium name="AG Swart"/>
            <person name="Singh M."/>
            <person name="Singh A."/>
            <person name="Seah K."/>
            <person name="Emmerich C."/>
        </authorList>
    </citation>
    <scope>NUCLEOTIDE SEQUENCE</scope>
    <source>
        <strain evidence="2">DP1</strain>
    </source>
</reference>
<gene>
    <name evidence="2" type="ORF">ECRASSUSDP1_LOCUS10981</name>
</gene>
<feature type="transmembrane region" description="Helical" evidence="1">
    <location>
        <begin position="34"/>
        <end position="67"/>
    </location>
</feature>
<keyword evidence="1" id="KW-0812">Transmembrane</keyword>
<protein>
    <submittedName>
        <fullName evidence="2">Uncharacterized protein</fullName>
    </submittedName>
</protein>
<accession>A0AAD1ULU1</accession>
<dbReference type="Proteomes" id="UP001295684">
    <property type="component" value="Unassembled WGS sequence"/>
</dbReference>
<organism evidence="2 3">
    <name type="scientific">Euplotes crassus</name>
    <dbReference type="NCBI Taxonomy" id="5936"/>
    <lineage>
        <taxon>Eukaryota</taxon>
        <taxon>Sar</taxon>
        <taxon>Alveolata</taxon>
        <taxon>Ciliophora</taxon>
        <taxon>Intramacronucleata</taxon>
        <taxon>Spirotrichea</taxon>
        <taxon>Hypotrichia</taxon>
        <taxon>Euplotida</taxon>
        <taxon>Euplotidae</taxon>
        <taxon>Moneuplotes</taxon>
    </lineage>
</organism>
<keyword evidence="1" id="KW-0472">Membrane</keyword>